<gene>
    <name evidence="2" type="ORF">CLV43_12225</name>
</gene>
<feature type="chain" id="PRO_5015556880" evidence="1">
    <location>
        <begin position="24"/>
        <end position="159"/>
    </location>
</feature>
<reference evidence="2 3" key="1">
    <citation type="submission" date="2018-03" db="EMBL/GenBank/DDBJ databases">
        <title>Genomic Encyclopedia of Archaeal and Bacterial Type Strains, Phase II (KMG-II): from individual species to whole genera.</title>
        <authorList>
            <person name="Goeker M."/>
        </authorList>
    </citation>
    <scope>NUCLEOTIDE SEQUENCE [LARGE SCALE GENOMIC DNA]</scope>
    <source>
        <strain evidence="2 3">DSM 44720</strain>
    </source>
</reference>
<sequence>MRRGPRAAAVAGVLSGAPSTLHALATGGDVLAATRAAGTLLPGGRPGTARGAVAHVVLTAGWTAVLAAVHGRRPFGALGGAAAGLAIAVLDLEVVGRRYPAVRALPRWPQYADHLAFGALVGVLLRRGWSRSPRNERSGGCPLLSGRVCGLSLTAGQSS</sequence>
<comment type="caution">
    <text evidence="2">The sequence shown here is derived from an EMBL/GenBank/DDBJ whole genome shotgun (WGS) entry which is preliminary data.</text>
</comment>
<proteinExistence type="predicted"/>
<protein>
    <submittedName>
        <fullName evidence="2">Uncharacterized protein</fullName>
    </submittedName>
</protein>
<evidence type="ECO:0000256" key="1">
    <source>
        <dbReference type="SAM" id="SignalP"/>
    </source>
</evidence>
<dbReference type="AlphaFoldDB" id="A0A2T0SDX4"/>
<evidence type="ECO:0000313" key="2">
    <source>
        <dbReference type="EMBL" id="PRY31619.1"/>
    </source>
</evidence>
<accession>A0A2T0SDX4</accession>
<dbReference type="EMBL" id="PVTF01000022">
    <property type="protein sequence ID" value="PRY31619.1"/>
    <property type="molecule type" value="Genomic_DNA"/>
</dbReference>
<evidence type="ECO:0000313" key="3">
    <source>
        <dbReference type="Proteomes" id="UP000239494"/>
    </source>
</evidence>
<dbReference type="RefSeq" id="WP_245887481.1">
    <property type="nucleotide sequence ID" value="NZ_PVTF01000022.1"/>
</dbReference>
<dbReference type="Proteomes" id="UP000239494">
    <property type="component" value="Unassembled WGS sequence"/>
</dbReference>
<organism evidence="2 3">
    <name type="scientific">Umezawaea tangerina</name>
    <dbReference type="NCBI Taxonomy" id="84725"/>
    <lineage>
        <taxon>Bacteria</taxon>
        <taxon>Bacillati</taxon>
        <taxon>Actinomycetota</taxon>
        <taxon>Actinomycetes</taxon>
        <taxon>Pseudonocardiales</taxon>
        <taxon>Pseudonocardiaceae</taxon>
        <taxon>Umezawaea</taxon>
    </lineage>
</organism>
<feature type="signal peptide" evidence="1">
    <location>
        <begin position="1"/>
        <end position="23"/>
    </location>
</feature>
<keyword evidence="1" id="KW-0732">Signal</keyword>
<name>A0A2T0SDX4_9PSEU</name>
<keyword evidence="3" id="KW-1185">Reference proteome</keyword>